<feature type="compositionally biased region" description="Polar residues" evidence="1">
    <location>
        <begin position="31"/>
        <end position="46"/>
    </location>
</feature>
<feature type="region of interest" description="Disordered" evidence="1">
    <location>
        <begin position="533"/>
        <end position="564"/>
    </location>
</feature>
<proteinExistence type="predicted"/>
<name>A0A316U1M3_9BASI</name>
<feature type="compositionally biased region" description="Basic and acidic residues" evidence="1">
    <location>
        <begin position="394"/>
        <end position="407"/>
    </location>
</feature>
<reference evidence="2 3" key="1">
    <citation type="journal article" date="2018" name="Mol. Biol. Evol.">
        <title>Broad Genomic Sampling Reveals a Smut Pathogenic Ancestry of the Fungal Clade Ustilaginomycotina.</title>
        <authorList>
            <person name="Kijpornyongpan T."/>
            <person name="Mondo S.J."/>
            <person name="Barry K."/>
            <person name="Sandor L."/>
            <person name="Lee J."/>
            <person name="Lipzen A."/>
            <person name="Pangilinan J."/>
            <person name="LaButti K."/>
            <person name="Hainaut M."/>
            <person name="Henrissat B."/>
            <person name="Grigoriev I.V."/>
            <person name="Spatafora J.W."/>
            <person name="Aime M.C."/>
        </authorList>
    </citation>
    <scope>NUCLEOTIDE SEQUENCE [LARGE SCALE GENOMIC DNA]</scope>
    <source>
        <strain evidence="2 3">MCA 4718</strain>
    </source>
</reference>
<dbReference type="AlphaFoldDB" id="A0A316U1M3"/>
<feature type="compositionally biased region" description="Acidic residues" evidence="1">
    <location>
        <begin position="445"/>
        <end position="459"/>
    </location>
</feature>
<gene>
    <name evidence="2" type="ORF">BCV69DRAFT_314861</name>
</gene>
<protein>
    <submittedName>
        <fullName evidence="2">Uncharacterized protein</fullName>
    </submittedName>
</protein>
<organism evidence="2 3">
    <name type="scientific">Pseudomicrostroma glucosiphilum</name>
    <dbReference type="NCBI Taxonomy" id="1684307"/>
    <lineage>
        <taxon>Eukaryota</taxon>
        <taxon>Fungi</taxon>
        <taxon>Dikarya</taxon>
        <taxon>Basidiomycota</taxon>
        <taxon>Ustilaginomycotina</taxon>
        <taxon>Exobasidiomycetes</taxon>
        <taxon>Microstromatales</taxon>
        <taxon>Microstromatales incertae sedis</taxon>
        <taxon>Pseudomicrostroma</taxon>
    </lineage>
</organism>
<feature type="compositionally biased region" description="Low complexity" evidence="1">
    <location>
        <begin position="83"/>
        <end position="95"/>
    </location>
</feature>
<dbReference type="Proteomes" id="UP000245942">
    <property type="component" value="Unassembled WGS sequence"/>
</dbReference>
<evidence type="ECO:0000313" key="3">
    <source>
        <dbReference type="Proteomes" id="UP000245942"/>
    </source>
</evidence>
<dbReference type="GeneID" id="37016887"/>
<feature type="region of interest" description="Disordered" evidence="1">
    <location>
        <begin position="381"/>
        <end position="477"/>
    </location>
</feature>
<feature type="region of interest" description="Disordered" evidence="1">
    <location>
        <begin position="1"/>
        <end position="126"/>
    </location>
</feature>
<feature type="region of interest" description="Disordered" evidence="1">
    <location>
        <begin position="577"/>
        <end position="645"/>
    </location>
</feature>
<feature type="compositionally biased region" description="Basic and acidic residues" evidence="1">
    <location>
        <begin position="428"/>
        <end position="444"/>
    </location>
</feature>
<dbReference type="RefSeq" id="XP_025345503.1">
    <property type="nucleotide sequence ID" value="XM_025495153.1"/>
</dbReference>
<evidence type="ECO:0000256" key="1">
    <source>
        <dbReference type="SAM" id="MobiDB-lite"/>
    </source>
</evidence>
<feature type="compositionally biased region" description="Polar residues" evidence="1">
    <location>
        <begin position="110"/>
        <end position="121"/>
    </location>
</feature>
<keyword evidence="3" id="KW-1185">Reference proteome</keyword>
<evidence type="ECO:0000313" key="2">
    <source>
        <dbReference type="EMBL" id="PWN18343.1"/>
    </source>
</evidence>
<dbReference type="EMBL" id="KZ819337">
    <property type="protein sequence ID" value="PWN18343.1"/>
    <property type="molecule type" value="Genomic_DNA"/>
</dbReference>
<sequence length="645" mass="68318">MDATTAATTTAIATGSTGTGSTDNGQHDGEQQQQRDTCATTTSMNAPTKAMSAPTNTGDCSDPDAADTSLIVHPHAHPRSHSGNDNGNANANGNGERPHHHPHPHPQHQLTAHSNGASTGAGQVKFGIGSEDTSMLELFPVLGVSQGGRLKIDWETEKESGLAIRPEESLFDLVHKSSRFTELVLGGKSIAAALGLLHSGTRLLDSENAARRSMSPLESKMYEAWKNGATLPSLAGLIPLTTPGSTMHRDRLFNRLVPEEKQHALALGQLYKLPDGQGVSLEQLQAFERQYPQLLSLVSARCKVLSVDDDAGVLRSDRVAAECLALRKTISMMDGALNDIVAMIANAVQTVNETSELLRARLEGLTLGTAPCEVKDSYATHQDFTGSNYPHPRGRVEEHPEAEERTANDVYVNNGTCDERMNDDDDDHDGHHRTSETGHDHLEEDNVIEDDAMSEDQDGAAEPQIRSSSPTAQNCSSDALDEVVHSAGVVARNEAQSHPASEVSDTERVERLLSEPPEGSAQAQDIDVHHQDSSIGRPITTHGAPPEAIPVPRRPETGSVTGFMSLGKKPTLALLPEMADTSSSALRGPTGDAHSSPDDAAASEKAHKVVALGEGGGTSGKSLPFAPAGSSGRGSTPFVIAGRKD</sequence>
<feature type="compositionally biased region" description="Polar residues" evidence="1">
    <location>
        <begin position="465"/>
        <end position="477"/>
    </location>
</feature>
<accession>A0A316U1M3</accession>
<feature type="compositionally biased region" description="Low complexity" evidence="1">
    <location>
        <begin position="1"/>
        <end position="22"/>
    </location>
</feature>